<evidence type="ECO:0000256" key="5">
    <source>
        <dbReference type="ARBA" id="ARBA00023128"/>
    </source>
</evidence>
<dbReference type="Proteomes" id="UP000799439">
    <property type="component" value="Unassembled WGS sequence"/>
</dbReference>
<dbReference type="GO" id="GO:0005739">
    <property type="term" value="C:mitochondrion"/>
    <property type="evidence" value="ECO:0007669"/>
    <property type="project" value="UniProtKB-SubCell"/>
</dbReference>
<dbReference type="InterPro" id="IPR051035">
    <property type="entry name" value="Mito_inheritance_9"/>
</dbReference>
<dbReference type="OrthoDB" id="2906425at2759"/>
<evidence type="ECO:0000313" key="8">
    <source>
        <dbReference type="EMBL" id="KAF2148923.1"/>
    </source>
</evidence>
<evidence type="ECO:0000256" key="6">
    <source>
        <dbReference type="ARBA" id="ARBA00031849"/>
    </source>
</evidence>
<keyword evidence="9" id="KW-1185">Reference proteome</keyword>
<dbReference type="EMBL" id="ML996092">
    <property type="protein sequence ID" value="KAF2148923.1"/>
    <property type="molecule type" value="Genomic_DNA"/>
</dbReference>
<name>A0A9P4IY75_9PEZI</name>
<dbReference type="AlphaFoldDB" id="A0A9P4IY75"/>
<reference evidence="8" key="1">
    <citation type="journal article" date="2020" name="Stud. Mycol.">
        <title>101 Dothideomycetes genomes: a test case for predicting lifestyles and emergence of pathogens.</title>
        <authorList>
            <person name="Haridas S."/>
            <person name="Albert R."/>
            <person name="Binder M."/>
            <person name="Bloem J."/>
            <person name="Labutti K."/>
            <person name="Salamov A."/>
            <person name="Andreopoulos B."/>
            <person name="Baker S."/>
            <person name="Barry K."/>
            <person name="Bills G."/>
            <person name="Bluhm B."/>
            <person name="Cannon C."/>
            <person name="Castanera R."/>
            <person name="Culley D."/>
            <person name="Daum C."/>
            <person name="Ezra D."/>
            <person name="Gonzalez J."/>
            <person name="Henrissat B."/>
            <person name="Kuo A."/>
            <person name="Liang C."/>
            <person name="Lipzen A."/>
            <person name="Lutzoni F."/>
            <person name="Magnuson J."/>
            <person name="Mondo S."/>
            <person name="Nolan M."/>
            <person name="Ohm R."/>
            <person name="Pangilinan J."/>
            <person name="Park H.-J."/>
            <person name="Ramirez L."/>
            <person name="Alfaro M."/>
            <person name="Sun H."/>
            <person name="Tritt A."/>
            <person name="Yoshinaga Y."/>
            <person name="Zwiers L.-H."/>
            <person name="Turgeon B."/>
            <person name="Goodwin S."/>
            <person name="Spatafora J."/>
            <person name="Crous P."/>
            <person name="Grigoriev I."/>
        </authorList>
    </citation>
    <scope>NUCLEOTIDE SEQUENCE</scope>
    <source>
        <strain evidence="8">CBS 260.36</strain>
    </source>
</reference>
<comment type="caution">
    <text evidence="8">The sequence shown here is derived from an EMBL/GenBank/DDBJ whole genome shotgun (WGS) entry which is preliminary data.</text>
</comment>
<proteinExistence type="inferred from homology"/>
<organism evidence="8 9">
    <name type="scientific">Myriangium duriaei CBS 260.36</name>
    <dbReference type="NCBI Taxonomy" id="1168546"/>
    <lineage>
        <taxon>Eukaryota</taxon>
        <taxon>Fungi</taxon>
        <taxon>Dikarya</taxon>
        <taxon>Ascomycota</taxon>
        <taxon>Pezizomycotina</taxon>
        <taxon>Dothideomycetes</taxon>
        <taxon>Dothideomycetidae</taxon>
        <taxon>Myriangiales</taxon>
        <taxon>Myriangiaceae</taxon>
        <taxon>Myriangium</taxon>
    </lineage>
</organism>
<evidence type="ECO:0000256" key="3">
    <source>
        <dbReference type="ARBA" id="ARBA00016197"/>
    </source>
</evidence>
<keyword evidence="4" id="KW-0809">Transit peptide</keyword>
<evidence type="ECO:0000256" key="1">
    <source>
        <dbReference type="ARBA" id="ARBA00004173"/>
    </source>
</evidence>
<dbReference type="InterPro" id="IPR002575">
    <property type="entry name" value="Aminoglycoside_PTrfase"/>
</dbReference>
<comment type="similarity">
    <text evidence="2">Belongs to the AIM9 family.</text>
</comment>
<sequence>MMSIFRKLARSYPPQAAGHPSITCRGIPITHEDLFGYTNGHFLVNQEYQTRRRYVKFDVDALCDVAAAAGGNSSRIVAIEKMEGGFSKALLMKKANGMEVIAKIPCRIAGPSILTTAGEVGVLEYVKQHTSVPVPRVLAWSSDSSNAVQAEYIIMEKASGVQLFQRWGEMTVTEKLQLIQNLSQLEAQFAAIKFPCYGGLYPRRAVTQAATAIDSQIDPSGTFCIGPSCDRSIHSDRAVDNGPWKSVSGIGLAIVENERLRLSTRQDRTLSKFGRETQEQQMRLLEIAALFIQQFDTNRNIQASSQPMLWHTDLHMGNIFVDPNESARITALIDLQSLQVLPAFLQARWPEFLKPPPKYDYPSGMVQPRLPDDFDDLDEESKGLALQELAQAKLAKAYEASLFLENKAAHIAMTAPRVFRELFTRCGEVSEVGMVPLRECLIELTANWASLGFVGDPPYSFTEEEIVAHETEFDRYQAWANVHSFAEQCLETDSDGWIAPQLDITEQRKKNERLMNKYVAEASKTLPVDEARANWPFPVDE</sequence>
<keyword evidence="5" id="KW-0496">Mitochondrion</keyword>
<feature type="domain" description="Aminoglycoside phosphotransferase" evidence="7">
    <location>
        <begin position="109"/>
        <end position="339"/>
    </location>
</feature>
<evidence type="ECO:0000256" key="2">
    <source>
        <dbReference type="ARBA" id="ARBA00005543"/>
    </source>
</evidence>
<dbReference type="SUPFAM" id="SSF56112">
    <property type="entry name" value="Protein kinase-like (PK-like)"/>
    <property type="match status" value="1"/>
</dbReference>
<protein>
    <recommendedName>
        <fullName evidence="3">Altered inheritance of mitochondria protein 9, mitochondrial</fullName>
    </recommendedName>
    <alternativeName>
        <fullName evidence="6">Found in mitochondrial proteome protein 29</fullName>
    </alternativeName>
</protein>
<dbReference type="InterPro" id="IPR011009">
    <property type="entry name" value="Kinase-like_dom_sf"/>
</dbReference>
<evidence type="ECO:0000259" key="7">
    <source>
        <dbReference type="Pfam" id="PF01636"/>
    </source>
</evidence>
<evidence type="ECO:0000256" key="4">
    <source>
        <dbReference type="ARBA" id="ARBA00022946"/>
    </source>
</evidence>
<dbReference type="Gene3D" id="3.30.200.20">
    <property type="entry name" value="Phosphorylase Kinase, domain 1"/>
    <property type="match status" value="1"/>
</dbReference>
<comment type="subcellular location">
    <subcellularLocation>
        <location evidence="1">Mitochondrion</location>
    </subcellularLocation>
</comment>
<dbReference type="Pfam" id="PF01636">
    <property type="entry name" value="APH"/>
    <property type="match status" value="1"/>
</dbReference>
<dbReference type="PANTHER" id="PTHR36091:SF1">
    <property type="entry name" value="ALTERED INHERITANCE OF MITOCHONDRIA PROTEIN 9, MITOCHONDRIAL"/>
    <property type="match status" value="1"/>
</dbReference>
<accession>A0A9P4IY75</accession>
<gene>
    <name evidence="8" type="ORF">K461DRAFT_288330</name>
</gene>
<dbReference type="PANTHER" id="PTHR36091">
    <property type="entry name" value="ALTERED INHERITANCE OF MITOCHONDRIA PROTEIN 9, MITOCHONDRIAL"/>
    <property type="match status" value="1"/>
</dbReference>
<dbReference type="Gene3D" id="3.90.1200.10">
    <property type="match status" value="1"/>
</dbReference>
<evidence type="ECO:0000313" key="9">
    <source>
        <dbReference type="Proteomes" id="UP000799439"/>
    </source>
</evidence>